<dbReference type="AlphaFoldDB" id="A0A8T0MSQ0"/>
<evidence type="ECO:0000256" key="1">
    <source>
        <dbReference type="SAM" id="MobiDB-lite"/>
    </source>
</evidence>
<accession>A0A8T0MSQ0</accession>
<keyword evidence="3" id="KW-1185">Reference proteome</keyword>
<feature type="compositionally biased region" description="Basic and acidic residues" evidence="1">
    <location>
        <begin position="226"/>
        <end position="236"/>
    </location>
</feature>
<protein>
    <submittedName>
        <fullName evidence="2">Uncharacterized protein</fullName>
    </submittedName>
</protein>
<feature type="region of interest" description="Disordered" evidence="1">
    <location>
        <begin position="211"/>
        <end position="236"/>
    </location>
</feature>
<evidence type="ECO:0000313" key="2">
    <source>
        <dbReference type="EMBL" id="KAG2539152.1"/>
    </source>
</evidence>
<dbReference type="EMBL" id="CM029054">
    <property type="protein sequence ID" value="KAG2539152.1"/>
    <property type="molecule type" value="Genomic_DNA"/>
</dbReference>
<evidence type="ECO:0000313" key="3">
    <source>
        <dbReference type="Proteomes" id="UP000823388"/>
    </source>
</evidence>
<proteinExistence type="predicted"/>
<dbReference type="Proteomes" id="UP000823388">
    <property type="component" value="Chromosome 9N"/>
</dbReference>
<name>A0A8T0MSQ0_PANVG</name>
<sequence>MAFTPPYCIDEEELMSLKSLLEEDDDATAVDRDIEQMKRRCLSMAAKLQDVEVLPPEAVAWAIGVEATAAQMEQTMGALAEDIRRGMAVLALRPGEEAKENDLRRLVVAEQLVDLAGVEVVRCMAEVLDSDLADGIVPTPEKVAAAAVLKSAVVDIGMHARMVTLAGRFRRGAAAFATRPGEEALVGVLERWAAKADTDMNTMRLYQDAGSMQPAKAEVENDDGCQDDRSIDLALP</sequence>
<gene>
    <name evidence="2" type="ORF">PVAP13_9NG715400</name>
</gene>
<reference evidence="2" key="1">
    <citation type="submission" date="2020-05" db="EMBL/GenBank/DDBJ databases">
        <title>WGS assembly of Panicum virgatum.</title>
        <authorList>
            <person name="Lovell J.T."/>
            <person name="Jenkins J."/>
            <person name="Shu S."/>
            <person name="Juenger T.E."/>
            <person name="Schmutz J."/>
        </authorList>
    </citation>
    <scope>NUCLEOTIDE SEQUENCE</scope>
    <source>
        <strain evidence="2">AP13</strain>
    </source>
</reference>
<comment type="caution">
    <text evidence="2">The sequence shown here is derived from an EMBL/GenBank/DDBJ whole genome shotgun (WGS) entry which is preliminary data.</text>
</comment>
<organism evidence="2 3">
    <name type="scientific">Panicum virgatum</name>
    <name type="common">Blackwell switchgrass</name>
    <dbReference type="NCBI Taxonomy" id="38727"/>
    <lineage>
        <taxon>Eukaryota</taxon>
        <taxon>Viridiplantae</taxon>
        <taxon>Streptophyta</taxon>
        <taxon>Embryophyta</taxon>
        <taxon>Tracheophyta</taxon>
        <taxon>Spermatophyta</taxon>
        <taxon>Magnoliopsida</taxon>
        <taxon>Liliopsida</taxon>
        <taxon>Poales</taxon>
        <taxon>Poaceae</taxon>
        <taxon>PACMAD clade</taxon>
        <taxon>Panicoideae</taxon>
        <taxon>Panicodae</taxon>
        <taxon>Paniceae</taxon>
        <taxon>Panicinae</taxon>
        <taxon>Panicum</taxon>
        <taxon>Panicum sect. Hiantes</taxon>
    </lineage>
</organism>